<sequence>MRDLGAGRRRAQLVPAGARVRFVAALAGGGADRVEVVRPAAVLRIILRLMAGFHRAARGHQVLAAGDIRYTQSALLAVSPPAGLAGVVAVPPIAPVA</sequence>
<dbReference type="AlphaFoldDB" id="A0A832PRY4"/>
<name>A0A832PRY4_9RHOB</name>
<gene>
    <name evidence="1" type="ORF">GXX24_16020</name>
</gene>
<organism evidence="1 2">
    <name type="scientific">Paracoccus solventivorans</name>
    <dbReference type="NCBI Taxonomy" id="53463"/>
    <lineage>
        <taxon>Bacteria</taxon>
        <taxon>Pseudomonadati</taxon>
        <taxon>Pseudomonadota</taxon>
        <taxon>Alphaproteobacteria</taxon>
        <taxon>Rhodobacterales</taxon>
        <taxon>Paracoccaceae</taxon>
        <taxon>Paracoccus</taxon>
    </lineage>
</organism>
<protein>
    <submittedName>
        <fullName evidence="1">Uncharacterized protein</fullName>
    </submittedName>
</protein>
<dbReference type="Proteomes" id="UP000580830">
    <property type="component" value="Unassembled WGS sequence"/>
</dbReference>
<evidence type="ECO:0000313" key="2">
    <source>
        <dbReference type="Proteomes" id="UP000580830"/>
    </source>
</evidence>
<evidence type="ECO:0000313" key="1">
    <source>
        <dbReference type="EMBL" id="HHW35621.1"/>
    </source>
</evidence>
<comment type="caution">
    <text evidence="1">The sequence shown here is derived from an EMBL/GenBank/DDBJ whole genome shotgun (WGS) entry which is preliminary data.</text>
</comment>
<proteinExistence type="predicted"/>
<reference evidence="1 2" key="1">
    <citation type="journal article" date="2020" name="Biotechnol. Biofuels">
        <title>New insights from the biogas microbiome by comprehensive genome-resolved metagenomics of nearly 1600 species originating from multiple anaerobic digesters.</title>
        <authorList>
            <person name="Campanaro S."/>
            <person name="Treu L."/>
            <person name="Rodriguez-R L.M."/>
            <person name="Kovalovszki A."/>
            <person name="Ziels R.M."/>
            <person name="Maus I."/>
            <person name="Zhu X."/>
            <person name="Kougias P.G."/>
            <person name="Basile A."/>
            <person name="Luo G."/>
            <person name="Schluter A."/>
            <person name="Konstantinidis K.T."/>
            <person name="Angelidaki I."/>
        </authorList>
    </citation>
    <scope>NUCLEOTIDE SEQUENCE [LARGE SCALE GENOMIC DNA]</scope>
    <source>
        <strain evidence="1">AS04akNAM_125</strain>
    </source>
</reference>
<accession>A0A832PRY4</accession>
<dbReference type="EMBL" id="DULP01000257">
    <property type="protein sequence ID" value="HHW35621.1"/>
    <property type="molecule type" value="Genomic_DNA"/>
</dbReference>